<sequence>MKTAILVIDIQCALTDPEPRPDDIDAVINRINLITGKARKAELPVFFIQHEAPDSPVAYGSPGWRLPEKLAVEDGDRFIRKTTPDSFLKTDLHDQLQALGIKQLVICGYASEFCVDTTTRRAAGLGYAIKLVTDGHTTHDKPHAAATEIRAHHNATLTVIQSFSVPIKGIAAADLQFTG</sequence>
<protein>
    <submittedName>
        <fullName evidence="3">Nicotinamidase-related amidase</fullName>
    </submittedName>
</protein>
<dbReference type="PANTHER" id="PTHR43540">
    <property type="entry name" value="PEROXYUREIDOACRYLATE/UREIDOACRYLATE AMIDOHYDROLASE-RELATED"/>
    <property type="match status" value="1"/>
</dbReference>
<feature type="domain" description="Isochorismatase-like" evidence="2">
    <location>
        <begin position="3"/>
        <end position="158"/>
    </location>
</feature>
<dbReference type="InterPro" id="IPR000868">
    <property type="entry name" value="Isochorismatase-like_dom"/>
</dbReference>
<accession>A0A3D9HEG4</accession>
<evidence type="ECO:0000313" key="3">
    <source>
        <dbReference type="EMBL" id="RED47641.1"/>
    </source>
</evidence>
<evidence type="ECO:0000256" key="1">
    <source>
        <dbReference type="ARBA" id="ARBA00022801"/>
    </source>
</evidence>
<comment type="caution">
    <text evidence="3">The sequence shown here is derived from an EMBL/GenBank/DDBJ whole genome shotgun (WGS) entry which is preliminary data.</text>
</comment>
<keyword evidence="1" id="KW-0378">Hydrolase</keyword>
<proteinExistence type="predicted"/>
<dbReference type="CDD" id="cd01014">
    <property type="entry name" value="nicotinamidase_related"/>
    <property type="match status" value="1"/>
</dbReference>
<dbReference type="EMBL" id="QRDW01000009">
    <property type="protein sequence ID" value="RED47641.1"/>
    <property type="molecule type" value="Genomic_DNA"/>
</dbReference>
<dbReference type="Proteomes" id="UP000256845">
    <property type="component" value="Unassembled WGS sequence"/>
</dbReference>
<dbReference type="OrthoDB" id="9791276at2"/>
<dbReference type="GO" id="GO:0016787">
    <property type="term" value="F:hydrolase activity"/>
    <property type="evidence" value="ECO:0007669"/>
    <property type="project" value="UniProtKB-KW"/>
</dbReference>
<dbReference type="Gene3D" id="3.40.50.850">
    <property type="entry name" value="Isochorismatase-like"/>
    <property type="match status" value="1"/>
</dbReference>
<dbReference type="RefSeq" id="WP_115937802.1">
    <property type="nucleotide sequence ID" value="NZ_QRDW01000009.1"/>
</dbReference>
<evidence type="ECO:0000259" key="2">
    <source>
        <dbReference type="Pfam" id="PF00857"/>
    </source>
</evidence>
<dbReference type="InterPro" id="IPR036380">
    <property type="entry name" value="Isochorismatase-like_sf"/>
</dbReference>
<dbReference type="AlphaFoldDB" id="A0A3D9HEG4"/>
<reference evidence="3 4" key="1">
    <citation type="submission" date="2018-07" db="EMBL/GenBank/DDBJ databases">
        <title>Genomic Encyclopedia of Type Strains, Phase III (KMG-III): the genomes of soil and plant-associated and newly described type strains.</title>
        <authorList>
            <person name="Whitman W."/>
        </authorList>
    </citation>
    <scope>NUCLEOTIDE SEQUENCE [LARGE SCALE GENOMIC DNA]</scope>
    <source>
        <strain evidence="3 4">CECT 8488</strain>
    </source>
</reference>
<dbReference type="SUPFAM" id="SSF52499">
    <property type="entry name" value="Isochorismatase-like hydrolases"/>
    <property type="match status" value="1"/>
</dbReference>
<dbReference type="Pfam" id="PF00857">
    <property type="entry name" value="Isochorismatase"/>
    <property type="match status" value="1"/>
</dbReference>
<gene>
    <name evidence="3" type="ORF">DFP90_1095</name>
</gene>
<evidence type="ECO:0000313" key="4">
    <source>
        <dbReference type="Proteomes" id="UP000256845"/>
    </source>
</evidence>
<dbReference type="InterPro" id="IPR050272">
    <property type="entry name" value="Isochorismatase-like_hydrls"/>
</dbReference>
<organism evidence="3 4">
    <name type="scientific">Aestuariispira insulae</name>
    <dbReference type="NCBI Taxonomy" id="1461337"/>
    <lineage>
        <taxon>Bacteria</taxon>
        <taxon>Pseudomonadati</taxon>
        <taxon>Pseudomonadota</taxon>
        <taxon>Alphaproteobacteria</taxon>
        <taxon>Rhodospirillales</taxon>
        <taxon>Kiloniellaceae</taxon>
        <taxon>Aestuariispira</taxon>
    </lineage>
</organism>
<keyword evidence="4" id="KW-1185">Reference proteome</keyword>
<name>A0A3D9HEG4_9PROT</name>